<dbReference type="AlphaFoldDB" id="A0A9W7GNX0"/>
<reference evidence="3" key="1">
    <citation type="journal article" date="2023" name="Commun. Biol.">
        <title>Genome analysis of Parmales, the sister group of diatoms, reveals the evolutionary specialization of diatoms from phago-mixotrophs to photoautotrophs.</title>
        <authorList>
            <person name="Ban H."/>
            <person name="Sato S."/>
            <person name="Yoshikawa S."/>
            <person name="Yamada K."/>
            <person name="Nakamura Y."/>
            <person name="Ichinomiya M."/>
            <person name="Sato N."/>
            <person name="Blanc-Mathieu R."/>
            <person name="Endo H."/>
            <person name="Kuwata A."/>
            <person name="Ogata H."/>
        </authorList>
    </citation>
    <scope>NUCLEOTIDE SEQUENCE [LARGE SCALE GENOMIC DNA]</scope>
</reference>
<dbReference type="PANTHER" id="PTHR47372">
    <property type="entry name" value="DAUER UP-REGULATED-RELATED"/>
    <property type="match status" value="1"/>
</dbReference>
<name>A0A9W7GNX0_9STRA</name>
<protein>
    <submittedName>
        <fullName evidence="2">Uncharacterized protein</fullName>
    </submittedName>
</protein>
<accession>A0A9W7GNX0</accession>
<sequence>MKVTVIPSSALPLLHRRTGLYLLDLEPPATRTFAETTKMIYSQCNQCNVRDTPPKGGNKNKKRKSMSSDPFMISQWGYDAGTEYVFHPSDLTLPGFNSSITRVYVGLRVNGEDVLPWGVDYMKGEELVEVTVNQWAMKSSNPNKFKVGIWSLLSGSGVPPPAVVNCSNSKEMDSARKVMSKLIHDLSKDGAVTTRLNDRLKDLGKKFKKLKGGLNGASQLVGKVQKSKAKCLRCYLEVMKERIVGPKENAKEKTKESAKEKTKDNAKEKTKENTKEKTKENAKEKTKDNAKEKTKESAKEKTKDNAKEKTKENTKEKTKENAKEKTKDDTTNSKKTVKDTAASK</sequence>
<evidence type="ECO:0000313" key="2">
    <source>
        <dbReference type="EMBL" id="GMI49117.1"/>
    </source>
</evidence>
<feature type="region of interest" description="Disordered" evidence="1">
    <location>
        <begin position="248"/>
        <end position="344"/>
    </location>
</feature>
<comment type="caution">
    <text evidence="2">The sequence shown here is derived from an EMBL/GenBank/DDBJ whole genome shotgun (WGS) entry which is preliminary data.</text>
</comment>
<feature type="compositionally biased region" description="Basic and acidic residues" evidence="1">
    <location>
        <begin position="248"/>
        <end position="338"/>
    </location>
</feature>
<dbReference type="PANTHER" id="PTHR47372:SF5">
    <property type="entry name" value="LATE EMBRYOGENESIS ABUNDANT PROTEIN (LEA) FAMILY PROTEIN"/>
    <property type="match status" value="1"/>
</dbReference>
<gene>
    <name evidence="2" type="ORF">TrCOL_g8585</name>
</gene>
<keyword evidence="3" id="KW-1185">Reference proteome</keyword>
<proteinExistence type="predicted"/>
<evidence type="ECO:0000313" key="3">
    <source>
        <dbReference type="Proteomes" id="UP001165065"/>
    </source>
</evidence>
<dbReference type="EMBL" id="BRYA01000465">
    <property type="protein sequence ID" value="GMI49117.1"/>
    <property type="molecule type" value="Genomic_DNA"/>
</dbReference>
<evidence type="ECO:0000256" key="1">
    <source>
        <dbReference type="SAM" id="MobiDB-lite"/>
    </source>
</evidence>
<dbReference type="OrthoDB" id="10662655at2759"/>
<feature type="non-terminal residue" evidence="2">
    <location>
        <position position="344"/>
    </location>
</feature>
<dbReference type="Proteomes" id="UP001165065">
    <property type="component" value="Unassembled WGS sequence"/>
</dbReference>
<organism evidence="2 3">
    <name type="scientific">Triparma columacea</name>
    <dbReference type="NCBI Taxonomy" id="722753"/>
    <lineage>
        <taxon>Eukaryota</taxon>
        <taxon>Sar</taxon>
        <taxon>Stramenopiles</taxon>
        <taxon>Ochrophyta</taxon>
        <taxon>Bolidophyceae</taxon>
        <taxon>Parmales</taxon>
        <taxon>Triparmaceae</taxon>
        <taxon>Triparma</taxon>
    </lineage>
</organism>